<protein>
    <submittedName>
        <fullName evidence="1">Uncharacterized protein</fullName>
    </submittedName>
</protein>
<evidence type="ECO:0000313" key="1">
    <source>
        <dbReference type="EMBL" id="GKV27809.1"/>
    </source>
</evidence>
<sequence length="274" mass="32027">MVYAPEGSYHPDLLNSVYITDENKVKFLSKVEVLVRCGEFKKNLFEVVSFIYGISVGVPAHELKRIGNLKFPKSFSRPSAHIPKGLQILYKYLQSYEPHRHCARFFFDPPFLHRWHDRMHYVHDVYMETCYNPSIKKEFRHIIKWDSWEKSLFKFNDVLKENEISRSRNSKISVGSSNMSNKTPGKNEAIIKYYVNIFKHLHTELLHTQKVQVSADSSASAPNPIPVDTLESIIEKRLNVSGYVYMAVNEYLKMHPQDVKEFSDRILTWQPLGL</sequence>
<keyword evidence="2" id="KW-1185">Reference proteome</keyword>
<name>A0AAV5KTD8_9ROSI</name>
<reference evidence="1 2" key="1">
    <citation type="journal article" date="2021" name="Commun. Biol.">
        <title>The genome of Shorea leprosula (Dipterocarpaceae) highlights the ecological relevance of drought in aseasonal tropical rainforests.</title>
        <authorList>
            <person name="Ng K.K.S."/>
            <person name="Kobayashi M.J."/>
            <person name="Fawcett J.A."/>
            <person name="Hatakeyama M."/>
            <person name="Paape T."/>
            <person name="Ng C.H."/>
            <person name="Ang C.C."/>
            <person name="Tnah L.H."/>
            <person name="Lee C.T."/>
            <person name="Nishiyama T."/>
            <person name="Sese J."/>
            <person name="O'Brien M.J."/>
            <person name="Copetti D."/>
            <person name="Mohd Noor M.I."/>
            <person name="Ong R.C."/>
            <person name="Putra M."/>
            <person name="Sireger I.Z."/>
            <person name="Indrioko S."/>
            <person name="Kosugi Y."/>
            <person name="Izuno A."/>
            <person name="Isagi Y."/>
            <person name="Lee S.L."/>
            <person name="Shimizu K.K."/>
        </authorList>
    </citation>
    <scope>NUCLEOTIDE SEQUENCE [LARGE SCALE GENOMIC DNA]</scope>
    <source>
        <strain evidence="1">214</strain>
    </source>
</reference>
<gene>
    <name evidence="1" type="ORF">SLEP1_g36933</name>
</gene>
<proteinExistence type="predicted"/>
<dbReference type="AlphaFoldDB" id="A0AAV5KTD8"/>
<accession>A0AAV5KTD8</accession>
<dbReference type="EMBL" id="BPVZ01000077">
    <property type="protein sequence ID" value="GKV27809.1"/>
    <property type="molecule type" value="Genomic_DNA"/>
</dbReference>
<evidence type="ECO:0000313" key="2">
    <source>
        <dbReference type="Proteomes" id="UP001054252"/>
    </source>
</evidence>
<organism evidence="1 2">
    <name type="scientific">Rubroshorea leprosula</name>
    <dbReference type="NCBI Taxonomy" id="152421"/>
    <lineage>
        <taxon>Eukaryota</taxon>
        <taxon>Viridiplantae</taxon>
        <taxon>Streptophyta</taxon>
        <taxon>Embryophyta</taxon>
        <taxon>Tracheophyta</taxon>
        <taxon>Spermatophyta</taxon>
        <taxon>Magnoliopsida</taxon>
        <taxon>eudicotyledons</taxon>
        <taxon>Gunneridae</taxon>
        <taxon>Pentapetalae</taxon>
        <taxon>rosids</taxon>
        <taxon>malvids</taxon>
        <taxon>Malvales</taxon>
        <taxon>Dipterocarpaceae</taxon>
        <taxon>Rubroshorea</taxon>
    </lineage>
</organism>
<dbReference type="Proteomes" id="UP001054252">
    <property type="component" value="Unassembled WGS sequence"/>
</dbReference>
<comment type="caution">
    <text evidence="1">The sequence shown here is derived from an EMBL/GenBank/DDBJ whole genome shotgun (WGS) entry which is preliminary data.</text>
</comment>